<evidence type="ECO:0000256" key="2">
    <source>
        <dbReference type="ARBA" id="ARBA00011322"/>
    </source>
</evidence>
<dbReference type="SUPFAM" id="SSF52540">
    <property type="entry name" value="P-loop containing nucleoside triphosphate hydrolases"/>
    <property type="match status" value="2"/>
</dbReference>
<comment type="similarity">
    <text evidence="1">Belongs to the SMC family. SbcC subfamily.</text>
</comment>
<dbReference type="RefSeq" id="WP_390470601.1">
    <property type="nucleotide sequence ID" value="NZ_BAABXL010000001.1"/>
</dbReference>
<comment type="caution">
    <text evidence="6">The sequence shown here is derived from an EMBL/GenBank/DDBJ whole genome shotgun (WGS) entry which is preliminary data.</text>
</comment>
<dbReference type="EMBL" id="BAABXL010000001">
    <property type="protein sequence ID" value="GAA6269870.1"/>
    <property type="molecule type" value="Genomic_DNA"/>
</dbReference>
<dbReference type="InterPro" id="IPR038729">
    <property type="entry name" value="Rad50/SbcC_AAA"/>
</dbReference>
<protein>
    <recommendedName>
        <fullName evidence="3">Nuclease SbcCD subunit C</fullName>
    </recommendedName>
</protein>
<sequence length="692" mass="79632">MKFKEITLVNFMRYKGENTIRFSTDDRMNVTAILGNNTVGKTTIAQAFRWGLYGEVISTNYETKEKAVLLNKEVIAEMGIKGTREVLVEITMSDKDDTNEFEYKFVRKQSFKRPPTNPYSHDVVPVADAKLTMLISKNGVPMEKGVVDDKINDYRSGYVQSKINEFFPEKLSNYFFFDGERWNDKNNKTEDIKKSINTILGITSIWKLKEHLKDGNSDYKSSVLQKLNKNIKPTSSESQTYQNRIEQLECSIQNEENVISQCERDMSVAQRDIEKYEEILEGNQSAEREQKRLKELKDRIETNTGYRNGFFSSFIKEFSSADKLLVSELLPSVEKVLSQVDLEGKDIPGVTSDTIDWLLENGKCLCGEELIPEHPHYQALLKLREEVYPNKIGGPAKLLKARLSEWQQDSAGLISKLHDQAEAFESYQRDIDKDMDEYTELERRIDLSRNMEEVRKKYKRAKANLADAQRKKGEAGGKITSYRQNIESFRKQLELLEKQDAQNKPYYLAMEYAKAIYSRAAQDVDRVEKPTLEELNKIIAENFERMFNSKEKYARLEKDYKIHMYYRSMSGLSDVEEKNLSVGEAIAVNFTYIVSILELASRRRKSEQEKSSGAVKLPLVLDAPFSNLSNENIGLIAKKLPEFAEQVIIFMLDKDWEASGLQERALPEYCYRVSKEAAANNSTITLNVGGEL</sequence>
<dbReference type="Pfam" id="PF13476">
    <property type="entry name" value="AAA_23"/>
    <property type="match status" value="1"/>
</dbReference>
<feature type="coiled-coil region" evidence="4">
    <location>
        <begin position="238"/>
        <end position="303"/>
    </location>
</feature>
<gene>
    <name evidence="6" type="ORF">F130042H8_29300</name>
</gene>
<feature type="domain" description="Rad50/SbcC-type AAA" evidence="5">
    <location>
        <begin position="6"/>
        <end position="249"/>
    </location>
</feature>
<dbReference type="InterPro" id="IPR027417">
    <property type="entry name" value="P-loop_NTPase"/>
</dbReference>
<evidence type="ECO:0000256" key="3">
    <source>
        <dbReference type="ARBA" id="ARBA00013368"/>
    </source>
</evidence>
<dbReference type="PANTHER" id="PTHR32114">
    <property type="entry name" value="ABC TRANSPORTER ABCH.3"/>
    <property type="match status" value="1"/>
</dbReference>
<feature type="coiled-coil region" evidence="4">
    <location>
        <begin position="424"/>
        <end position="499"/>
    </location>
</feature>
<name>A0ABQ0B0S3_9FIRM</name>
<reference evidence="6 7" key="1">
    <citation type="submission" date="2024-04" db="EMBL/GenBank/DDBJ databases">
        <title>Defined microbial consortia suppress multidrug-resistant proinflammatory Enterobacteriaceae via ecological control.</title>
        <authorList>
            <person name="Furuichi M."/>
            <person name="Kawaguchi T."/>
            <person name="Pust M."/>
            <person name="Yasuma K."/>
            <person name="Plichta D."/>
            <person name="Hasegawa N."/>
            <person name="Ohya T."/>
            <person name="Bhattarai S."/>
            <person name="Sasajima S."/>
            <person name="Aoto Y."/>
            <person name="Tuganbaev T."/>
            <person name="Yaginuma M."/>
            <person name="Ueda M."/>
            <person name="Okahashi N."/>
            <person name="Amafuji K."/>
            <person name="Kiridooshi Y."/>
            <person name="Sugita K."/>
            <person name="Strazar M."/>
            <person name="Skelly A."/>
            <person name="Suda W."/>
            <person name="Hattori M."/>
            <person name="Nakamoto N."/>
            <person name="Caballero S."/>
            <person name="Norman J."/>
            <person name="Olle B."/>
            <person name="Tanoue T."/>
            <person name="Arita M."/>
            <person name="Bucci V."/>
            <person name="Atarashi K."/>
            <person name="Xavier R."/>
            <person name="Honda K."/>
        </authorList>
    </citation>
    <scope>NUCLEOTIDE SEQUENCE [LARGE SCALE GENOMIC DNA]</scope>
    <source>
        <strain evidence="7">f13</strain>
    </source>
</reference>
<keyword evidence="4" id="KW-0175">Coiled coil</keyword>
<evidence type="ECO:0000256" key="1">
    <source>
        <dbReference type="ARBA" id="ARBA00006930"/>
    </source>
</evidence>
<dbReference type="PANTHER" id="PTHR32114:SF2">
    <property type="entry name" value="ABC TRANSPORTER ABCH.3"/>
    <property type="match status" value="1"/>
</dbReference>
<evidence type="ECO:0000256" key="4">
    <source>
        <dbReference type="SAM" id="Coils"/>
    </source>
</evidence>
<evidence type="ECO:0000313" key="7">
    <source>
        <dbReference type="Proteomes" id="UP001600894"/>
    </source>
</evidence>
<comment type="subunit">
    <text evidence="2">Heterodimer of SbcC and SbcD.</text>
</comment>
<accession>A0ABQ0B0S3</accession>
<proteinExistence type="inferred from homology"/>
<dbReference type="Proteomes" id="UP001600894">
    <property type="component" value="Unassembled WGS sequence"/>
</dbReference>
<evidence type="ECO:0000313" key="6">
    <source>
        <dbReference type="EMBL" id="GAA6269870.1"/>
    </source>
</evidence>
<organism evidence="6 7">
    <name type="scientific">Enterocloster alcoholdehydrogenati</name>
    <dbReference type="NCBI Taxonomy" id="2547410"/>
    <lineage>
        <taxon>Bacteria</taxon>
        <taxon>Bacillati</taxon>
        <taxon>Bacillota</taxon>
        <taxon>Clostridia</taxon>
        <taxon>Lachnospirales</taxon>
        <taxon>Lachnospiraceae</taxon>
        <taxon>Enterocloster</taxon>
    </lineage>
</organism>
<dbReference type="Gene3D" id="3.40.50.300">
    <property type="entry name" value="P-loop containing nucleotide triphosphate hydrolases"/>
    <property type="match status" value="2"/>
</dbReference>
<evidence type="ECO:0000259" key="5">
    <source>
        <dbReference type="Pfam" id="PF13476"/>
    </source>
</evidence>
<keyword evidence="7" id="KW-1185">Reference proteome</keyword>